<dbReference type="RefSeq" id="XP_009166817.1">
    <property type="nucleotide sequence ID" value="XM_009168553.1"/>
</dbReference>
<proteinExistence type="predicted"/>
<organism evidence="2 3">
    <name type="scientific">Opisthorchis viverrini</name>
    <name type="common">Southeast Asian liver fluke</name>
    <dbReference type="NCBI Taxonomy" id="6198"/>
    <lineage>
        <taxon>Eukaryota</taxon>
        <taxon>Metazoa</taxon>
        <taxon>Spiralia</taxon>
        <taxon>Lophotrochozoa</taxon>
        <taxon>Platyhelminthes</taxon>
        <taxon>Trematoda</taxon>
        <taxon>Digenea</taxon>
        <taxon>Opisthorchiida</taxon>
        <taxon>Opisthorchiata</taxon>
        <taxon>Opisthorchiidae</taxon>
        <taxon>Opisthorchis</taxon>
    </lineage>
</organism>
<feature type="region of interest" description="Disordered" evidence="1">
    <location>
        <begin position="107"/>
        <end position="202"/>
    </location>
</feature>
<dbReference type="Proteomes" id="UP000054324">
    <property type="component" value="Unassembled WGS sequence"/>
</dbReference>
<dbReference type="GeneID" id="20327528"/>
<dbReference type="KEGG" id="ovi:T265_13361"/>
<name>A0A074ZUB3_OPIVI</name>
<reference evidence="2 3" key="1">
    <citation type="submission" date="2013-11" db="EMBL/GenBank/DDBJ databases">
        <title>Opisthorchis viverrini - life in the bile duct.</title>
        <authorList>
            <person name="Young N.D."/>
            <person name="Nagarajan N."/>
            <person name="Lin S.J."/>
            <person name="Korhonen P.K."/>
            <person name="Jex A.R."/>
            <person name="Hall R.S."/>
            <person name="Safavi-Hemami H."/>
            <person name="Kaewkong W."/>
            <person name="Bertrand D."/>
            <person name="Gao S."/>
            <person name="Seet Q."/>
            <person name="Wongkham S."/>
            <person name="Teh B.T."/>
            <person name="Wongkham C."/>
            <person name="Intapan P.M."/>
            <person name="Maleewong W."/>
            <person name="Yang X."/>
            <person name="Hu M."/>
            <person name="Wang Z."/>
            <person name="Hofmann A."/>
            <person name="Sternberg P.W."/>
            <person name="Tan P."/>
            <person name="Wang J."/>
            <person name="Gasser R.B."/>
        </authorList>
    </citation>
    <scope>NUCLEOTIDE SEQUENCE [LARGE SCALE GENOMIC DNA]</scope>
</reference>
<protein>
    <submittedName>
        <fullName evidence="2">Uncharacterized protein</fullName>
    </submittedName>
</protein>
<gene>
    <name evidence="2" type="ORF">T265_13361</name>
</gene>
<dbReference type="CTD" id="20327528"/>
<keyword evidence="3" id="KW-1185">Reference proteome</keyword>
<feature type="non-terminal residue" evidence="2">
    <location>
        <position position="1"/>
    </location>
</feature>
<feature type="compositionally biased region" description="Polar residues" evidence="1">
    <location>
        <begin position="111"/>
        <end position="136"/>
    </location>
</feature>
<feature type="compositionally biased region" description="Polar residues" evidence="1">
    <location>
        <begin position="153"/>
        <end position="187"/>
    </location>
</feature>
<evidence type="ECO:0000313" key="3">
    <source>
        <dbReference type="Proteomes" id="UP000054324"/>
    </source>
</evidence>
<evidence type="ECO:0000313" key="2">
    <source>
        <dbReference type="EMBL" id="KER29437.1"/>
    </source>
</evidence>
<sequence>GCGVGSCDLEAGADKLGCGVGSCDLEAGADKLVLFCGLKEEVRFIPNCSGLLHFLNFLFPPRPCPYIFYAENRRLFDYAQFCSGLINPDSQILFEYQLLKTYHPETRDQKNQTATKEAGFQQTCSQPQTGSPSGYTTGRDRDDFDELEGGPSVESSSGATDFGSGSSIETRRSVCSGTGAPNLSSAVTEELVDGEEWKVSTS</sequence>
<dbReference type="EMBL" id="KL596678">
    <property type="protein sequence ID" value="KER29437.1"/>
    <property type="molecule type" value="Genomic_DNA"/>
</dbReference>
<dbReference type="AlphaFoldDB" id="A0A074ZUB3"/>
<evidence type="ECO:0000256" key="1">
    <source>
        <dbReference type="SAM" id="MobiDB-lite"/>
    </source>
</evidence>
<accession>A0A074ZUB3</accession>